<dbReference type="HAMAP" id="MF_00227">
    <property type="entry name" value="RNase_P"/>
    <property type="match status" value="1"/>
</dbReference>
<comment type="catalytic activity">
    <reaction evidence="7">
        <text>Endonucleolytic cleavage of RNA, removing 5'-extranucleotides from tRNA precursor.</text>
        <dbReference type="EC" id="3.1.26.5"/>
    </reaction>
</comment>
<dbReference type="InterPro" id="IPR014721">
    <property type="entry name" value="Ribsml_uS5_D2-typ_fold_subgr"/>
</dbReference>
<gene>
    <name evidence="7 9" type="primary">rnpA</name>
    <name evidence="9" type="ORF">A6A40_01545</name>
</gene>
<organism evidence="9 10">
    <name type="scientific">Azospirillum humicireducens</name>
    <dbReference type="NCBI Taxonomy" id="1226968"/>
    <lineage>
        <taxon>Bacteria</taxon>
        <taxon>Pseudomonadati</taxon>
        <taxon>Pseudomonadota</taxon>
        <taxon>Alphaproteobacteria</taxon>
        <taxon>Rhodospirillales</taxon>
        <taxon>Azospirillaceae</taxon>
        <taxon>Azospirillum</taxon>
    </lineage>
</organism>
<dbReference type="SUPFAM" id="SSF54211">
    <property type="entry name" value="Ribosomal protein S5 domain 2-like"/>
    <property type="match status" value="1"/>
</dbReference>
<dbReference type="GO" id="GO:0000049">
    <property type="term" value="F:tRNA binding"/>
    <property type="evidence" value="ECO:0007669"/>
    <property type="project" value="UniProtKB-UniRule"/>
</dbReference>
<comment type="subunit">
    <text evidence="7">Consists of a catalytic RNA component (M1 or rnpB) and a protein subunit.</text>
</comment>
<dbReference type="PROSITE" id="PS00648">
    <property type="entry name" value="RIBONUCLEASE_P"/>
    <property type="match status" value="1"/>
</dbReference>
<dbReference type="AlphaFoldDB" id="A0A161IPP0"/>
<dbReference type="Pfam" id="PF00825">
    <property type="entry name" value="Ribonuclease_P"/>
    <property type="match status" value="1"/>
</dbReference>
<dbReference type="EMBL" id="CP015285">
    <property type="protein sequence ID" value="ANC90691.1"/>
    <property type="molecule type" value="Genomic_DNA"/>
</dbReference>
<reference evidence="9 10" key="1">
    <citation type="journal article" date="2013" name="Int. J. Syst. Evol. Microbiol.">
        <title>Azospirillum humicireducens sp. nov., a nitrogen-fixing bacterium isolated from a microbial fuel cell.</title>
        <authorList>
            <person name="Zhou S."/>
            <person name="Han L."/>
            <person name="Wang Y."/>
            <person name="Yang G."/>
            <person name="Zhuang L."/>
            <person name="Hu P."/>
        </authorList>
    </citation>
    <scope>NUCLEOTIDE SEQUENCE [LARGE SCALE GENOMIC DNA]</scope>
    <source>
        <strain evidence="9 10">SgZ-5</strain>
    </source>
</reference>
<evidence type="ECO:0000256" key="3">
    <source>
        <dbReference type="ARBA" id="ARBA00022722"/>
    </source>
</evidence>
<keyword evidence="3 7" id="KW-0540">Nuclease</keyword>
<dbReference type="InterPro" id="IPR020568">
    <property type="entry name" value="Ribosomal_Su5_D2-typ_SF"/>
</dbReference>
<keyword evidence="10" id="KW-1185">Reference proteome</keyword>
<dbReference type="OrthoDB" id="9810867at2"/>
<evidence type="ECO:0000256" key="1">
    <source>
        <dbReference type="ARBA" id="ARBA00002663"/>
    </source>
</evidence>
<evidence type="ECO:0000256" key="5">
    <source>
        <dbReference type="ARBA" id="ARBA00022801"/>
    </source>
</evidence>
<evidence type="ECO:0000256" key="2">
    <source>
        <dbReference type="ARBA" id="ARBA00022694"/>
    </source>
</evidence>
<dbReference type="InterPro" id="IPR020539">
    <property type="entry name" value="RNase_P_CS"/>
</dbReference>
<evidence type="ECO:0000256" key="6">
    <source>
        <dbReference type="ARBA" id="ARBA00022884"/>
    </source>
</evidence>
<proteinExistence type="inferred from homology"/>
<sequence>MAAPDRRVGRLMRRPEFLAVAGTRRKHVAPGLILQVRRHDDKQRPAEGEPPIRLGLTASRKVGNAVVRNRARRRLREAARQILPIHAAPGHDFVLVARGDTAERPWTDLLGDLKAGLKRLGLWCEAEG</sequence>
<keyword evidence="4 7" id="KW-0255">Endonuclease</keyword>
<dbReference type="PANTHER" id="PTHR33992">
    <property type="entry name" value="RIBONUCLEASE P PROTEIN COMPONENT"/>
    <property type="match status" value="1"/>
</dbReference>
<evidence type="ECO:0000256" key="4">
    <source>
        <dbReference type="ARBA" id="ARBA00022759"/>
    </source>
</evidence>
<dbReference type="EC" id="3.1.26.5" evidence="7 8"/>
<comment type="similarity">
    <text evidence="7">Belongs to the RnpA family.</text>
</comment>
<dbReference type="NCBIfam" id="TIGR00188">
    <property type="entry name" value="rnpA"/>
    <property type="match status" value="1"/>
</dbReference>
<dbReference type="GO" id="GO:0004526">
    <property type="term" value="F:ribonuclease P activity"/>
    <property type="evidence" value="ECO:0007669"/>
    <property type="project" value="UniProtKB-UniRule"/>
</dbReference>
<dbReference type="KEGG" id="ahu:A6A40_01545"/>
<comment type="function">
    <text evidence="1 7">RNaseP catalyzes the removal of the 5'-leader sequence from pre-tRNA to produce the mature 5'-terminus. It can also cleave other RNA substrates such as 4.5S RNA. The protein component plays an auxiliary but essential role in vivo by binding to the 5'-leader sequence and broadening the substrate specificity of the ribozyme.</text>
</comment>
<evidence type="ECO:0000256" key="7">
    <source>
        <dbReference type="HAMAP-Rule" id="MF_00227"/>
    </source>
</evidence>
<dbReference type="Proteomes" id="UP000077405">
    <property type="component" value="Chromosome"/>
</dbReference>
<evidence type="ECO:0000313" key="10">
    <source>
        <dbReference type="Proteomes" id="UP000077405"/>
    </source>
</evidence>
<keyword evidence="5 7" id="KW-0378">Hydrolase</keyword>
<evidence type="ECO:0000256" key="8">
    <source>
        <dbReference type="NCBIfam" id="TIGR00188"/>
    </source>
</evidence>
<dbReference type="GO" id="GO:0030677">
    <property type="term" value="C:ribonuclease P complex"/>
    <property type="evidence" value="ECO:0007669"/>
    <property type="project" value="TreeGrafter"/>
</dbReference>
<dbReference type="STRING" id="1226968.A6A40_01545"/>
<keyword evidence="6 7" id="KW-0694">RNA-binding</keyword>
<protein>
    <recommendedName>
        <fullName evidence="7 8">Ribonuclease P protein component</fullName>
        <shortName evidence="7">RNase P protein</shortName>
        <shortName evidence="7">RNaseP protein</shortName>
        <ecNumber evidence="7 8">3.1.26.5</ecNumber>
    </recommendedName>
    <alternativeName>
        <fullName evidence="7">Protein C5</fullName>
    </alternativeName>
</protein>
<accession>A0A161IPP0</accession>
<name>A0A161IPP0_9PROT</name>
<dbReference type="Gene3D" id="3.30.230.10">
    <property type="match status" value="1"/>
</dbReference>
<evidence type="ECO:0000313" key="9">
    <source>
        <dbReference type="EMBL" id="ANC90691.1"/>
    </source>
</evidence>
<dbReference type="InterPro" id="IPR000100">
    <property type="entry name" value="RNase_P"/>
</dbReference>
<dbReference type="GO" id="GO:0042781">
    <property type="term" value="F:3'-tRNA processing endoribonuclease activity"/>
    <property type="evidence" value="ECO:0007669"/>
    <property type="project" value="TreeGrafter"/>
</dbReference>
<keyword evidence="2 7" id="KW-0819">tRNA processing</keyword>
<dbReference type="GO" id="GO:0001682">
    <property type="term" value="P:tRNA 5'-leader removal"/>
    <property type="evidence" value="ECO:0007669"/>
    <property type="project" value="UniProtKB-UniRule"/>
</dbReference>
<dbReference type="PANTHER" id="PTHR33992:SF1">
    <property type="entry name" value="RIBONUCLEASE P PROTEIN COMPONENT"/>
    <property type="match status" value="1"/>
</dbReference>